<comment type="caution">
    <text evidence="2">The sequence shown here is derived from an EMBL/GenBank/DDBJ whole genome shotgun (WGS) entry which is preliminary data.</text>
</comment>
<dbReference type="AlphaFoldDB" id="A0A7D9DZH1"/>
<gene>
    <name evidence="2" type="ORF">PACLA_8A005123</name>
</gene>
<dbReference type="OrthoDB" id="6067698at2759"/>
<keyword evidence="3" id="KW-1185">Reference proteome</keyword>
<proteinExistence type="predicted"/>
<dbReference type="PANTHER" id="PTHR45901:SF3">
    <property type="entry name" value="LIPOXYGENASE HOMOLOGY DOMAIN-CONTAINING PROTEIN 1"/>
    <property type="match status" value="1"/>
</dbReference>
<dbReference type="InterPro" id="IPR036392">
    <property type="entry name" value="PLAT/LH2_dom_sf"/>
</dbReference>
<organism evidence="2 3">
    <name type="scientific">Paramuricea clavata</name>
    <name type="common">Red gorgonian</name>
    <name type="synonym">Violescent sea-whip</name>
    <dbReference type="NCBI Taxonomy" id="317549"/>
    <lineage>
        <taxon>Eukaryota</taxon>
        <taxon>Metazoa</taxon>
        <taxon>Cnidaria</taxon>
        <taxon>Anthozoa</taxon>
        <taxon>Octocorallia</taxon>
        <taxon>Malacalcyonacea</taxon>
        <taxon>Plexauridae</taxon>
        <taxon>Paramuricea</taxon>
    </lineage>
</organism>
<dbReference type="EMBL" id="CACRXK020003060">
    <property type="protein sequence ID" value="CAB3997262.1"/>
    <property type="molecule type" value="Genomic_DNA"/>
</dbReference>
<dbReference type="SMART" id="SM00308">
    <property type="entry name" value="LH2"/>
    <property type="match status" value="1"/>
</dbReference>
<dbReference type="Gene3D" id="2.40.180.10">
    <property type="entry name" value="Catalase core domain"/>
    <property type="match status" value="1"/>
</dbReference>
<dbReference type="PANTHER" id="PTHR45901">
    <property type="entry name" value="PROTEIN CBG12474"/>
    <property type="match status" value="1"/>
</dbReference>
<evidence type="ECO:0000256" key="1">
    <source>
        <dbReference type="PROSITE-ProRule" id="PRU00152"/>
    </source>
</evidence>
<accession>A0A7D9DZH1</accession>
<sequence length="134" mass="15408">MSFILALAECEYYGKDGAETKKFSLDKFFHNDFEKGETDTYEVSGDDVGAVVMITLNNNGMGVKSDWYIAKVIVEKELKGGNEKYEFPCYRWVVHQLVVFEGKGKITYRANHRKYGNVQNGASKLKFRTFCEKF</sequence>
<reference evidence="2" key="1">
    <citation type="submission" date="2020-04" db="EMBL/GenBank/DDBJ databases">
        <authorList>
            <person name="Alioto T."/>
            <person name="Alioto T."/>
            <person name="Gomez Garrido J."/>
        </authorList>
    </citation>
    <scope>NUCLEOTIDE SEQUENCE</scope>
    <source>
        <strain evidence="2">A484AB</strain>
    </source>
</reference>
<dbReference type="SUPFAM" id="SSF49723">
    <property type="entry name" value="Lipase/lipooxygenase domain (PLAT/LH2 domain)"/>
    <property type="match status" value="1"/>
</dbReference>
<name>A0A7D9DZH1_PARCT</name>
<dbReference type="PROSITE" id="PS50095">
    <property type="entry name" value="PLAT"/>
    <property type="match status" value="1"/>
</dbReference>
<evidence type="ECO:0000313" key="2">
    <source>
        <dbReference type="EMBL" id="CAB3997262.1"/>
    </source>
</evidence>
<dbReference type="InterPro" id="IPR001024">
    <property type="entry name" value="PLAT/LH2_dom"/>
</dbReference>
<dbReference type="InterPro" id="IPR052970">
    <property type="entry name" value="Inner_ear_hair_cell_LOXHD"/>
</dbReference>
<evidence type="ECO:0000313" key="3">
    <source>
        <dbReference type="Proteomes" id="UP001152795"/>
    </source>
</evidence>
<dbReference type="Pfam" id="PF01477">
    <property type="entry name" value="PLAT"/>
    <property type="match status" value="1"/>
</dbReference>
<comment type="caution">
    <text evidence="1">Lacks conserved residue(s) required for the propagation of feature annotation.</text>
</comment>
<dbReference type="Proteomes" id="UP001152795">
    <property type="component" value="Unassembled WGS sequence"/>
</dbReference>
<protein>
    <submittedName>
        <fullName evidence="2">Allene oxide synthase-lipoxygenase -like</fullName>
    </submittedName>
</protein>